<evidence type="ECO:0000256" key="2">
    <source>
        <dbReference type="ARBA" id="ARBA00022705"/>
    </source>
</evidence>
<dbReference type="InterPro" id="IPR007185">
    <property type="entry name" value="DNA_pol_a/d/e_bsu"/>
</dbReference>
<dbReference type="EMBL" id="SDOV01000005">
    <property type="protein sequence ID" value="KAH7640683.1"/>
    <property type="molecule type" value="Genomic_DNA"/>
</dbReference>
<comment type="caution">
    <text evidence="5">The sequence shown here is derived from an EMBL/GenBank/DDBJ whole genome shotgun (WGS) entry which is preliminary data.</text>
</comment>
<organism evidence="5">
    <name type="scientific">Dermatophagoides farinae</name>
    <name type="common">American house dust mite</name>
    <dbReference type="NCBI Taxonomy" id="6954"/>
    <lineage>
        <taxon>Eukaryota</taxon>
        <taxon>Metazoa</taxon>
        <taxon>Ecdysozoa</taxon>
        <taxon>Arthropoda</taxon>
        <taxon>Chelicerata</taxon>
        <taxon>Arachnida</taxon>
        <taxon>Acari</taxon>
        <taxon>Acariformes</taxon>
        <taxon>Sarcoptiformes</taxon>
        <taxon>Astigmata</taxon>
        <taxon>Psoroptidia</taxon>
        <taxon>Analgoidea</taxon>
        <taxon>Pyroglyphidae</taxon>
        <taxon>Dermatophagoidinae</taxon>
        <taxon>Dermatophagoides</taxon>
    </lineage>
</organism>
<dbReference type="InterPro" id="IPR040663">
    <property type="entry name" value="DNA_pol_D_N"/>
</dbReference>
<dbReference type="Pfam" id="PF04042">
    <property type="entry name" value="DNA_pol_E_B"/>
    <property type="match status" value="1"/>
</dbReference>
<comment type="similarity">
    <text evidence="1">Belongs to the DNA polymerase delta/II small subunit family.</text>
</comment>
<dbReference type="OrthoDB" id="3763at2759"/>
<proteinExistence type="inferred from homology"/>
<dbReference type="Gene3D" id="3.60.21.50">
    <property type="match status" value="1"/>
</dbReference>
<reference evidence="5" key="2">
    <citation type="journal article" date="2021" name="World Allergy Organ. J.">
        <title>Chromosome-level assembly of Dermatophagoides farinae genome and transcriptome reveals two novel allergens Der f 37 and Der f 39.</title>
        <authorList>
            <person name="Chen J."/>
            <person name="Cai Z."/>
            <person name="Fan D."/>
            <person name="Hu J."/>
            <person name="Hou Y."/>
            <person name="He Y."/>
            <person name="Zhang Z."/>
            <person name="Zhao Z."/>
            <person name="Gao P."/>
            <person name="Hu W."/>
            <person name="Sun J."/>
            <person name="Li J."/>
            <person name="Ji K."/>
        </authorList>
    </citation>
    <scope>NUCLEOTIDE SEQUENCE</scope>
    <source>
        <strain evidence="5">JKM2019</strain>
    </source>
</reference>
<sequence>MTKASITLPERDVIYKNDQFLIKQHDCNLQYFPYYRARLNQMKRPLILAAKNRWPGIAIYTLNDLADSKAEADKFSQDSSEELLEQDSHHDKLFGKDIVVCGILLKRMSMQPNILKELDDERKLIEPLEDSRKNFCSPNDTLFLQDGDESIELKGDDLPINQLCTGICLATKGQINPNGSGFIVEDYCFALIQNSVDRPIKAKDYYMLIVSGLNLTGDGYANNQELSQSLNLLFDLATGHSDFILDKTIVNLILAGNSIKLDVDGSKSGDIDSIEALKMLDKFLANVGQYMFVDVMPGSLDLSNGLYPQQPLHPCLFPQTFRLSTIRSVTNPHRATYFDVDFLGTSGENIDSIRSCTMWNEPIEIMRNLLQWGHLAPSCPDLLHSYPFSQHDPMVINQYPDVLFAGNQPEFSCATFDAPISECTGDLNAKTKTIRLISVPSFVEKRIGVLVNLRTLECEMLAFN</sequence>
<feature type="domain" description="DNA polymerase alpha/delta/epsilon subunit B" evidence="3">
    <location>
        <begin position="208"/>
        <end position="412"/>
    </location>
</feature>
<dbReference type="PANTHER" id="PTHR10416">
    <property type="entry name" value="DNA POLYMERASE DELTA SUBUNIT 2"/>
    <property type="match status" value="1"/>
</dbReference>
<dbReference type="InterPro" id="IPR024826">
    <property type="entry name" value="DNA_pol_delta/II_ssu"/>
</dbReference>
<dbReference type="AlphaFoldDB" id="A0A9D4NYI9"/>
<dbReference type="GO" id="GO:0043625">
    <property type="term" value="C:delta DNA polymerase complex"/>
    <property type="evidence" value="ECO:0007669"/>
    <property type="project" value="TreeGrafter"/>
</dbReference>
<reference evidence="5" key="1">
    <citation type="submission" date="2020-06" db="EMBL/GenBank/DDBJ databases">
        <authorList>
            <person name="Ji K."/>
            <person name="Li J."/>
        </authorList>
    </citation>
    <scope>NUCLEOTIDE SEQUENCE</scope>
    <source>
        <strain evidence="5">JKM2019</strain>
        <tissue evidence="5">Whole body</tissue>
    </source>
</reference>
<dbReference type="PANTHER" id="PTHR10416:SF0">
    <property type="entry name" value="DNA POLYMERASE DELTA SUBUNIT 2"/>
    <property type="match status" value="1"/>
</dbReference>
<dbReference type="GO" id="GO:0003677">
    <property type="term" value="F:DNA binding"/>
    <property type="evidence" value="ECO:0007669"/>
    <property type="project" value="InterPro"/>
</dbReference>
<dbReference type="Proteomes" id="UP000828236">
    <property type="component" value="Unassembled WGS sequence"/>
</dbReference>
<dbReference type="GO" id="GO:0006271">
    <property type="term" value="P:DNA strand elongation involved in DNA replication"/>
    <property type="evidence" value="ECO:0007669"/>
    <property type="project" value="TreeGrafter"/>
</dbReference>
<accession>A0A9D4NYI9</accession>
<protein>
    <submittedName>
        <fullName evidence="5">Dna polymerase delta subunit 2-like protein</fullName>
    </submittedName>
</protein>
<dbReference type="Pfam" id="PF18018">
    <property type="entry name" value="DNA_pol_D_N"/>
    <property type="match status" value="1"/>
</dbReference>
<name>A0A9D4NYI9_DERFA</name>
<evidence type="ECO:0000259" key="4">
    <source>
        <dbReference type="Pfam" id="PF18018"/>
    </source>
</evidence>
<evidence type="ECO:0000313" key="5">
    <source>
        <dbReference type="EMBL" id="KAH7640683.1"/>
    </source>
</evidence>
<keyword evidence="2" id="KW-0235">DNA replication</keyword>
<evidence type="ECO:0000256" key="1">
    <source>
        <dbReference type="ARBA" id="ARBA00006035"/>
    </source>
</evidence>
<feature type="domain" description="DNA polymerase delta subunit OB-fold" evidence="4">
    <location>
        <begin position="30"/>
        <end position="187"/>
    </location>
</feature>
<evidence type="ECO:0000259" key="3">
    <source>
        <dbReference type="Pfam" id="PF04042"/>
    </source>
</evidence>
<gene>
    <name evidence="5" type="ORF">HUG17_8152</name>
</gene>